<dbReference type="NCBIfam" id="NF035939">
    <property type="entry name" value="TIM_EboE"/>
    <property type="match status" value="1"/>
</dbReference>
<sequence>MRLRHRSGATVHLAYCTNVHPAEDLDGVLGQLARFGEPVRADVGSPVLGLGLWLAHDVARALDDDPAAVARLRGELGRRGLEVVTLNGFPYRGFQAERVKLEVYRPDWAQRERLEHTLRLARVLAALLPDDAARGSISSLPFGWRAWWGPERQRAADAHLRELAEGLRAVRRATGREVRVGLEPEPGCTVETVEQGVRLVRDLAPDVLGLSLDACHLAVGFERPDDVVAQVRAAGVPVVKLQASAALHADDPSDPTVRAALGAFSEERFVHQVREERPGATGPLPGTDDLPEALDGALPGDRAWRVHFHVPVHAEPAGPLRSTAPELSATLRAVVAGEDPLTDHVEVETYTWGVLPEGAHPGDDAGVVRGIAAEVAWVRDELVAAGVDKEDA</sequence>
<gene>
    <name evidence="2" type="ORF">D5H78_07210</name>
</gene>
<feature type="domain" description="Xylose isomerase-like TIM barrel" evidence="1">
    <location>
        <begin position="56"/>
        <end position="239"/>
    </location>
</feature>
<proteinExistence type="predicted"/>
<dbReference type="OrthoDB" id="9785907at2"/>
<dbReference type="InterPro" id="IPR013022">
    <property type="entry name" value="Xyl_isomerase-like_TIM-brl"/>
</dbReference>
<evidence type="ECO:0000313" key="2">
    <source>
        <dbReference type="EMBL" id="RJK97012.1"/>
    </source>
</evidence>
<dbReference type="RefSeq" id="WP_119949728.1">
    <property type="nucleotide sequence ID" value="NZ_QZEZ01000002.1"/>
</dbReference>
<dbReference type="Proteomes" id="UP000265614">
    <property type="component" value="Unassembled WGS sequence"/>
</dbReference>
<dbReference type="Gene3D" id="3.20.20.150">
    <property type="entry name" value="Divalent-metal-dependent TIM barrel enzymes"/>
    <property type="match status" value="1"/>
</dbReference>
<dbReference type="AlphaFoldDB" id="A0A3A3ZLH3"/>
<dbReference type="InterPro" id="IPR036237">
    <property type="entry name" value="Xyl_isomerase-like_sf"/>
</dbReference>
<reference evidence="2 3" key="1">
    <citation type="submission" date="2018-09" db="EMBL/GenBank/DDBJ databases">
        <title>YIM 75000 draft genome.</title>
        <authorList>
            <person name="Tang S."/>
            <person name="Feng Y."/>
        </authorList>
    </citation>
    <scope>NUCLEOTIDE SEQUENCE [LARGE SCALE GENOMIC DNA]</scope>
    <source>
        <strain evidence="2 3">YIM 75000</strain>
    </source>
</reference>
<keyword evidence="2" id="KW-0413">Isomerase</keyword>
<organism evidence="2 3">
    <name type="scientific">Vallicoccus soli</name>
    <dbReference type="NCBI Taxonomy" id="2339232"/>
    <lineage>
        <taxon>Bacteria</taxon>
        <taxon>Bacillati</taxon>
        <taxon>Actinomycetota</taxon>
        <taxon>Actinomycetes</taxon>
        <taxon>Motilibacterales</taxon>
        <taxon>Vallicoccaceae</taxon>
        <taxon>Vallicoccus</taxon>
    </lineage>
</organism>
<protein>
    <submittedName>
        <fullName evidence="2">Xylose isomerase</fullName>
    </submittedName>
</protein>
<name>A0A3A3ZLH3_9ACTN</name>
<evidence type="ECO:0000259" key="1">
    <source>
        <dbReference type="Pfam" id="PF01261"/>
    </source>
</evidence>
<accession>A0A3A3ZLH3</accession>
<dbReference type="Pfam" id="PF01261">
    <property type="entry name" value="AP_endonuc_2"/>
    <property type="match status" value="1"/>
</dbReference>
<dbReference type="GO" id="GO:0016853">
    <property type="term" value="F:isomerase activity"/>
    <property type="evidence" value="ECO:0007669"/>
    <property type="project" value="UniProtKB-KW"/>
</dbReference>
<dbReference type="SUPFAM" id="SSF51658">
    <property type="entry name" value="Xylose isomerase-like"/>
    <property type="match status" value="1"/>
</dbReference>
<keyword evidence="3" id="KW-1185">Reference proteome</keyword>
<comment type="caution">
    <text evidence="2">The sequence shown here is derived from an EMBL/GenBank/DDBJ whole genome shotgun (WGS) entry which is preliminary data.</text>
</comment>
<evidence type="ECO:0000313" key="3">
    <source>
        <dbReference type="Proteomes" id="UP000265614"/>
    </source>
</evidence>
<dbReference type="EMBL" id="QZEZ01000002">
    <property type="protein sequence ID" value="RJK97012.1"/>
    <property type="molecule type" value="Genomic_DNA"/>
</dbReference>